<accession>A0AAW0FU73</accession>
<dbReference type="SUPFAM" id="SSF52047">
    <property type="entry name" value="RNI-like"/>
    <property type="match status" value="1"/>
</dbReference>
<dbReference type="Proteomes" id="UP001385951">
    <property type="component" value="Unassembled WGS sequence"/>
</dbReference>
<gene>
    <name evidence="1" type="ORF">QCA50_013802</name>
</gene>
<dbReference type="EMBL" id="JASBNA010000032">
    <property type="protein sequence ID" value="KAK7683129.1"/>
    <property type="molecule type" value="Genomic_DNA"/>
</dbReference>
<evidence type="ECO:0000313" key="1">
    <source>
        <dbReference type="EMBL" id="KAK7683129.1"/>
    </source>
</evidence>
<sequence>MPNLIKIHTGLIYSQQNRPLPEITHIPLRSLISLTISFGDKVALEKVIPLLDFPSLTELNFHGLFSVDPVKKLITRSRCGPQLVKLQLICFEEYTNTPADDILSILELTPNVEELLVLPLKDSDGDSLLSFFLSKNDISSSTGGSPSPFPKLSKLEFGVNNSSHGSIDSFLSDIPLLYPSLVFVDVYDVTRSFKKYEYRR</sequence>
<name>A0AAW0FU73_9APHY</name>
<evidence type="ECO:0000313" key="2">
    <source>
        <dbReference type="Proteomes" id="UP001385951"/>
    </source>
</evidence>
<proteinExistence type="predicted"/>
<dbReference type="AlphaFoldDB" id="A0AAW0FU73"/>
<reference evidence="1 2" key="1">
    <citation type="submission" date="2022-09" db="EMBL/GenBank/DDBJ databases">
        <authorList>
            <person name="Palmer J.M."/>
        </authorList>
    </citation>
    <scope>NUCLEOTIDE SEQUENCE [LARGE SCALE GENOMIC DNA]</scope>
    <source>
        <strain evidence="1 2">DSM 7382</strain>
    </source>
</reference>
<protein>
    <submittedName>
        <fullName evidence="1">Uncharacterized protein</fullName>
    </submittedName>
</protein>
<keyword evidence="2" id="KW-1185">Reference proteome</keyword>
<organism evidence="1 2">
    <name type="scientific">Cerrena zonata</name>
    <dbReference type="NCBI Taxonomy" id="2478898"/>
    <lineage>
        <taxon>Eukaryota</taxon>
        <taxon>Fungi</taxon>
        <taxon>Dikarya</taxon>
        <taxon>Basidiomycota</taxon>
        <taxon>Agaricomycotina</taxon>
        <taxon>Agaricomycetes</taxon>
        <taxon>Polyporales</taxon>
        <taxon>Cerrenaceae</taxon>
        <taxon>Cerrena</taxon>
    </lineage>
</organism>
<comment type="caution">
    <text evidence="1">The sequence shown here is derived from an EMBL/GenBank/DDBJ whole genome shotgun (WGS) entry which is preliminary data.</text>
</comment>